<protein>
    <submittedName>
        <fullName evidence="3">DEAD/DEAH box helicase family protein</fullName>
    </submittedName>
</protein>
<dbReference type="Pfam" id="PF04851">
    <property type="entry name" value="ResIII"/>
    <property type="match status" value="1"/>
</dbReference>
<sequence length="792" mass="88958">MHVKSTLSERDICTKYITPAISKAGWDIQTQIREEVTFTAGRIIVRGKLHSRGTKKRADYVLYLKPNLPLAVIEAKDNKHSVGAGMQQAQSYADALEVPFVFSSNGDGFVFHDRTGLAPQVEQNLTLDQFPSPETLWQLYCEWKGLSTPESQKTVSTPYFDDGSGKTPRYYQLNAINRTIEAIAKGQDRILLVMATGTGKTYTAFQIIWRLWKSKTKKRILFLADRNILVDQTRTNDFKPFGAAMTKIEKRQANKAFEIYLSLYQAVTGTEEEKNIYKQFSPDFFDLVVIDECHRGSAAEDSAWRDILDYFSGATHIGLTATPKETKDVSNLKYFGDPVYSYSLKQGIDDGFLAPYKVIRIDIDKDLQGWRPSKGQADKQGQVIEDRIYNQKDFDKSLVLESRTELVAQKVTEYLTATDPFAKTIVFCENIDHAERMRQALVNLNPERVKENRKYIMRITGDEAEGKAELDNFIDPASRYPVIATTSKLMTTGVDAQTCKLVVLDQRIQSMTEFKQIIGRGTRINEDYGKFWFAIMDFKKATELFADPAFDGDPVQIYAPGEGQTPVPPDEEEAGQGPGASDTDLPSFEHETDGGEGEEGEKPIKYVIGNEVTVSVVAERVQYYGPDGKLITESLKDYTRKAVRKEFASLSDFLLRWNKADKKQALIEELESQGLLLGALADEVSKKQGKVFDPFDLICHVAFDQPPLTRAERAAQVKKKDVFAKYGDKARAVLDALLDKYADAGIESVEDIQILRLDPFSQIGTAPELIGAFGGKAEYLSALQMLENELYG</sequence>
<dbReference type="GO" id="GO:0005829">
    <property type="term" value="C:cytosol"/>
    <property type="evidence" value="ECO:0007669"/>
    <property type="project" value="TreeGrafter"/>
</dbReference>
<keyword evidence="3" id="KW-0347">Helicase</keyword>
<dbReference type="GO" id="GO:0009035">
    <property type="term" value="F:type I site-specific deoxyribonuclease activity"/>
    <property type="evidence" value="ECO:0007669"/>
    <property type="project" value="UniProtKB-EC"/>
</dbReference>
<keyword evidence="3" id="KW-0067">ATP-binding</keyword>
<gene>
    <name evidence="3" type="ORF">G3580_09375</name>
</gene>
<dbReference type="InterPro" id="IPR013670">
    <property type="entry name" value="EcoEI_R_C_dom"/>
</dbReference>
<dbReference type="InterPro" id="IPR014001">
    <property type="entry name" value="Helicase_ATP-bd"/>
</dbReference>
<feature type="region of interest" description="Disordered" evidence="1">
    <location>
        <begin position="555"/>
        <end position="603"/>
    </location>
</feature>
<dbReference type="Proteomes" id="UP000501991">
    <property type="component" value="Chromosome"/>
</dbReference>
<keyword evidence="3" id="KW-0547">Nucleotide-binding</keyword>
<evidence type="ECO:0000256" key="1">
    <source>
        <dbReference type="SAM" id="MobiDB-lite"/>
    </source>
</evidence>
<dbReference type="AlphaFoldDB" id="A0A6C1B8I0"/>
<dbReference type="CDD" id="cd18799">
    <property type="entry name" value="SF2_C_EcoAI-like"/>
    <property type="match status" value="1"/>
</dbReference>
<dbReference type="InterPro" id="IPR007409">
    <property type="entry name" value="Restrct_endonuc_type1_HsdR_N"/>
</dbReference>
<dbReference type="KEGG" id="azq:G3580_09375"/>
<dbReference type="Gene3D" id="3.90.1570.30">
    <property type="match status" value="1"/>
</dbReference>
<dbReference type="REBASE" id="386009">
    <property type="entry name" value="AspM932ORF9385P"/>
</dbReference>
<dbReference type="PANTHER" id="PTHR47396">
    <property type="entry name" value="TYPE I RESTRICTION ENZYME ECOKI R PROTEIN"/>
    <property type="match status" value="1"/>
</dbReference>
<reference evidence="3 4" key="1">
    <citation type="submission" date="2020-02" db="EMBL/GenBank/DDBJ databases">
        <title>Nitrogenibacter mangrovi gen. nov., sp. nov. isolated from mangrove sediment, a denitrifying betaproteobacterium.</title>
        <authorList>
            <person name="Liao H."/>
            <person name="Tian Y."/>
        </authorList>
    </citation>
    <scope>NUCLEOTIDE SEQUENCE [LARGE SCALE GENOMIC DNA]</scope>
    <source>
        <strain evidence="3 4">M9-3-2</strain>
    </source>
</reference>
<organism evidence="3 4">
    <name type="scientific">Nitrogeniibacter mangrovi</name>
    <dbReference type="NCBI Taxonomy" id="2016596"/>
    <lineage>
        <taxon>Bacteria</taxon>
        <taxon>Pseudomonadati</taxon>
        <taxon>Pseudomonadota</taxon>
        <taxon>Betaproteobacteria</taxon>
        <taxon>Rhodocyclales</taxon>
        <taxon>Zoogloeaceae</taxon>
        <taxon>Nitrogeniibacter</taxon>
    </lineage>
</organism>
<dbReference type="GO" id="GO:0003677">
    <property type="term" value="F:DNA binding"/>
    <property type="evidence" value="ECO:0007669"/>
    <property type="project" value="UniProtKB-KW"/>
</dbReference>
<evidence type="ECO:0000313" key="4">
    <source>
        <dbReference type="Proteomes" id="UP000501991"/>
    </source>
</evidence>
<dbReference type="PANTHER" id="PTHR47396:SF1">
    <property type="entry name" value="ATP-DEPENDENT HELICASE IRC3-RELATED"/>
    <property type="match status" value="1"/>
</dbReference>
<dbReference type="GO" id="GO:0004386">
    <property type="term" value="F:helicase activity"/>
    <property type="evidence" value="ECO:0007669"/>
    <property type="project" value="UniProtKB-KW"/>
</dbReference>
<dbReference type="InterPro" id="IPR001650">
    <property type="entry name" value="Helicase_C-like"/>
</dbReference>
<feature type="domain" description="Helicase ATP-binding" evidence="2">
    <location>
        <begin position="181"/>
        <end position="341"/>
    </location>
</feature>
<dbReference type="GO" id="GO:0009307">
    <property type="term" value="P:DNA restriction-modification system"/>
    <property type="evidence" value="ECO:0007669"/>
    <property type="project" value="UniProtKB-KW"/>
</dbReference>
<keyword evidence="3" id="KW-0378">Hydrolase</keyword>
<dbReference type="CDD" id="cd18032">
    <property type="entry name" value="DEXHc_RE_I_III_res"/>
    <property type="match status" value="1"/>
</dbReference>
<dbReference type="Pfam" id="PF00271">
    <property type="entry name" value="Helicase_C"/>
    <property type="match status" value="1"/>
</dbReference>
<evidence type="ECO:0000259" key="2">
    <source>
        <dbReference type="PROSITE" id="PS51192"/>
    </source>
</evidence>
<dbReference type="InterPro" id="IPR050742">
    <property type="entry name" value="Helicase_Restrict-Modif_Enz"/>
</dbReference>
<dbReference type="SUPFAM" id="SSF52540">
    <property type="entry name" value="P-loop containing nucleoside triphosphate hydrolases"/>
    <property type="match status" value="2"/>
</dbReference>
<dbReference type="SMART" id="SM00487">
    <property type="entry name" value="DEXDc"/>
    <property type="match status" value="1"/>
</dbReference>
<evidence type="ECO:0000313" key="3">
    <source>
        <dbReference type="EMBL" id="QID19787.1"/>
    </source>
</evidence>
<dbReference type="Gene3D" id="3.40.50.300">
    <property type="entry name" value="P-loop containing nucleotide triphosphate hydrolases"/>
    <property type="match status" value="2"/>
</dbReference>
<dbReference type="InterPro" id="IPR006935">
    <property type="entry name" value="Helicase/UvrB_N"/>
</dbReference>
<dbReference type="Pfam" id="PF08463">
    <property type="entry name" value="EcoEI_R_C"/>
    <property type="match status" value="1"/>
</dbReference>
<keyword evidence="4" id="KW-1185">Reference proteome</keyword>
<proteinExistence type="predicted"/>
<dbReference type="Pfam" id="PF04313">
    <property type="entry name" value="HSDR_N"/>
    <property type="match status" value="1"/>
</dbReference>
<accession>A0A6C1B8I0</accession>
<dbReference type="NCBIfam" id="NF046051">
    <property type="entry name" value="restrict_EcoAI"/>
    <property type="match status" value="1"/>
</dbReference>
<dbReference type="GO" id="GO:0005524">
    <property type="term" value="F:ATP binding"/>
    <property type="evidence" value="ECO:0007669"/>
    <property type="project" value="UniProtKB-KW"/>
</dbReference>
<dbReference type="InterPro" id="IPR027417">
    <property type="entry name" value="P-loop_NTPase"/>
</dbReference>
<dbReference type="PROSITE" id="PS51192">
    <property type="entry name" value="HELICASE_ATP_BIND_1"/>
    <property type="match status" value="1"/>
</dbReference>
<dbReference type="EMBL" id="CP048836">
    <property type="protein sequence ID" value="QID19787.1"/>
    <property type="molecule type" value="Genomic_DNA"/>
</dbReference>
<name>A0A6C1B8I0_9RHOO</name>